<keyword evidence="7" id="KW-0788">Thiol protease</keyword>
<evidence type="ECO:0000259" key="12">
    <source>
        <dbReference type="Pfam" id="PF03416"/>
    </source>
</evidence>
<evidence type="ECO:0000256" key="2">
    <source>
        <dbReference type="ARBA" id="ARBA00010958"/>
    </source>
</evidence>
<dbReference type="Proteomes" id="UP000676336">
    <property type="component" value="Unassembled WGS sequence"/>
</dbReference>
<evidence type="ECO:0000256" key="1">
    <source>
        <dbReference type="ARBA" id="ARBA00004496"/>
    </source>
</evidence>
<comment type="caution">
    <text evidence="13">The sequence shown here is derived from an EMBL/GenBank/DDBJ whole genome shotgun (WGS) entry which is preliminary data.</text>
</comment>
<dbReference type="GO" id="GO:0005737">
    <property type="term" value="C:cytoplasm"/>
    <property type="evidence" value="ECO:0007669"/>
    <property type="project" value="UniProtKB-SubCell"/>
</dbReference>
<keyword evidence="8 11" id="KW-0653">Protein transport</keyword>
<dbReference type="SUPFAM" id="SSF54001">
    <property type="entry name" value="Cysteine proteinases"/>
    <property type="match status" value="1"/>
</dbReference>
<dbReference type="GO" id="GO:0035973">
    <property type="term" value="P:aggrephagy"/>
    <property type="evidence" value="ECO:0007669"/>
    <property type="project" value="TreeGrafter"/>
</dbReference>
<dbReference type="EMBL" id="CAJOBI010366543">
    <property type="protein sequence ID" value="CAF5228391.1"/>
    <property type="molecule type" value="Genomic_DNA"/>
</dbReference>
<keyword evidence="5 11" id="KW-0645">Protease</keyword>
<keyword evidence="6 11" id="KW-0378">Hydrolase</keyword>
<dbReference type="GO" id="GO:0019786">
    <property type="term" value="F:protein-phosphatidylethanolamide deconjugating activity"/>
    <property type="evidence" value="ECO:0007669"/>
    <property type="project" value="InterPro"/>
</dbReference>
<comment type="subcellular location">
    <subcellularLocation>
        <location evidence="1 11">Cytoplasm</location>
    </subcellularLocation>
</comment>
<evidence type="ECO:0000256" key="5">
    <source>
        <dbReference type="ARBA" id="ARBA00022670"/>
    </source>
</evidence>
<dbReference type="InterPro" id="IPR046792">
    <property type="entry name" value="Peptidase_C54_cat"/>
</dbReference>
<dbReference type="GO" id="GO:0000423">
    <property type="term" value="P:mitophagy"/>
    <property type="evidence" value="ECO:0007669"/>
    <property type="project" value="TreeGrafter"/>
</dbReference>
<evidence type="ECO:0000256" key="7">
    <source>
        <dbReference type="ARBA" id="ARBA00022807"/>
    </source>
</evidence>
<gene>
    <name evidence="13" type="ORF">SMN809_LOCUS85736</name>
</gene>
<evidence type="ECO:0000313" key="14">
    <source>
        <dbReference type="Proteomes" id="UP000676336"/>
    </source>
</evidence>
<evidence type="ECO:0000256" key="3">
    <source>
        <dbReference type="ARBA" id="ARBA00022448"/>
    </source>
</evidence>
<dbReference type="PANTHER" id="PTHR22624">
    <property type="entry name" value="CYSTEINE PROTEASE ATG4"/>
    <property type="match status" value="1"/>
</dbReference>
<dbReference type="AlphaFoldDB" id="A0A8S3K9C4"/>
<organism evidence="13 14">
    <name type="scientific">Rotaria magnacalcarata</name>
    <dbReference type="NCBI Taxonomy" id="392030"/>
    <lineage>
        <taxon>Eukaryota</taxon>
        <taxon>Metazoa</taxon>
        <taxon>Spiralia</taxon>
        <taxon>Gnathifera</taxon>
        <taxon>Rotifera</taxon>
        <taxon>Eurotatoria</taxon>
        <taxon>Bdelloidea</taxon>
        <taxon>Philodinida</taxon>
        <taxon>Philodinidae</taxon>
        <taxon>Rotaria</taxon>
    </lineage>
</organism>
<proteinExistence type="inferred from homology"/>
<dbReference type="GO" id="GO:0004197">
    <property type="term" value="F:cysteine-type endopeptidase activity"/>
    <property type="evidence" value="ECO:0007669"/>
    <property type="project" value="TreeGrafter"/>
</dbReference>
<dbReference type="GO" id="GO:0034727">
    <property type="term" value="P:piecemeal microautophagy of the nucleus"/>
    <property type="evidence" value="ECO:0007669"/>
    <property type="project" value="TreeGrafter"/>
</dbReference>
<keyword evidence="4 11" id="KW-0963">Cytoplasm</keyword>
<evidence type="ECO:0000256" key="9">
    <source>
        <dbReference type="ARBA" id="ARBA00023006"/>
    </source>
</evidence>
<feature type="non-terminal residue" evidence="13">
    <location>
        <position position="1"/>
    </location>
</feature>
<feature type="domain" description="Peptidase C54 catalytic" evidence="12">
    <location>
        <begin position="21"/>
        <end position="93"/>
    </location>
</feature>
<dbReference type="GO" id="GO:0000045">
    <property type="term" value="P:autophagosome assembly"/>
    <property type="evidence" value="ECO:0007669"/>
    <property type="project" value="TreeGrafter"/>
</dbReference>
<sequence length="108" mass="12354">MKIFEHHYVVEREETRISPPLFSLHFIFLRIVELGATLGIRPGDFFGPVSAAHCLKQALQAAVELNQVPDTLRIYISQDAIIYREDVMNLCTAPFNLIKQKLNRSIDT</sequence>
<evidence type="ECO:0000256" key="6">
    <source>
        <dbReference type="ARBA" id="ARBA00022801"/>
    </source>
</evidence>
<keyword evidence="3" id="KW-0813">Transport</keyword>
<evidence type="ECO:0000313" key="13">
    <source>
        <dbReference type="EMBL" id="CAF5228391.1"/>
    </source>
</evidence>
<dbReference type="EC" id="3.4.22.-" evidence="11"/>
<evidence type="ECO:0000256" key="4">
    <source>
        <dbReference type="ARBA" id="ARBA00022490"/>
    </source>
</evidence>
<dbReference type="GO" id="GO:0015031">
    <property type="term" value="P:protein transport"/>
    <property type="evidence" value="ECO:0007669"/>
    <property type="project" value="UniProtKB-KW"/>
</dbReference>
<dbReference type="PANTHER" id="PTHR22624:SF52">
    <property type="entry name" value="CYSTEINE PROTEASE"/>
    <property type="match status" value="1"/>
</dbReference>
<reference evidence="13" key="1">
    <citation type="submission" date="2021-02" db="EMBL/GenBank/DDBJ databases">
        <authorList>
            <person name="Nowell W R."/>
        </authorList>
    </citation>
    <scope>NUCLEOTIDE SEQUENCE</scope>
</reference>
<dbReference type="InterPro" id="IPR038765">
    <property type="entry name" value="Papain-like_cys_pep_sf"/>
</dbReference>
<comment type="function">
    <text evidence="11">Cysteine protease that plays a key role in autophagy by mediating both proteolytic activation and delipidation of ATG8 family proteins.</text>
</comment>
<comment type="similarity">
    <text evidence="2 11">Belongs to the peptidase C54 family.</text>
</comment>
<accession>A0A8S3K9C4</accession>
<evidence type="ECO:0000256" key="11">
    <source>
        <dbReference type="RuleBase" id="RU363115"/>
    </source>
</evidence>
<evidence type="ECO:0000256" key="8">
    <source>
        <dbReference type="ARBA" id="ARBA00022927"/>
    </source>
</evidence>
<dbReference type="GO" id="GO:0016485">
    <property type="term" value="P:protein processing"/>
    <property type="evidence" value="ECO:0007669"/>
    <property type="project" value="TreeGrafter"/>
</dbReference>
<keyword evidence="9 11" id="KW-0072">Autophagy</keyword>
<dbReference type="InterPro" id="IPR005078">
    <property type="entry name" value="Peptidase_C54"/>
</dbReference>
<comment type="catalytic activity">
    <reaction evidence="10">
        <text>[protein]-C-terminal L-amino acid-glycyl-phosphatidylethanolamide + H2O = [protein]-C-terminal L-amino acid-glycine + a 1,2-diacyl-sn-glycero-3-phosphoethanolamine</text>
        <dbReference type="Rhea" id="RHEA:67548"/>
        <dbReference type="Rhea" id="RHEA-COMP:17323"/>
        <dbReference type="Rhea" id="RHEA-COMP:17324"/>
        <dbReference type="ChEBI" id="CHEBI:15377"/>
        <dbReference type="ChEBI" id="CHEBI:64612"/>
        <dbReference type="ChEBI" id="CHEBI:172940"/>
        <dbReference type="ChEBI" id="CHEBI:172941"/>
    </reaction>
    <physiologicalReaction direction="left-to-right" evidence="10">
        <dbReference type="Rhea" id="RHEA:67549"/>
    </physiologicalReaction>
</comment>
<name>A0A8S3K9C4_9BILA</name>
<evidence type="ECO:0000256" key="10">
    <source>
        <dbReference type="ARBA" id="ARBA00029362"/>
    </source>
</evidence>
<protein>
    <recommendedName>
        <fullName evidence="11">Cysteine protease</fullName>
        <ecNumber evidence="11">3.4.22.-</ecNumber>
    </recommendedName>
</protein>
<dbReference type="Pfam" id="PF03416">
    <property type="entry name" value="Peptidase_C54"/>
    <property type="match status" value="1"/>
</dbReference>